<dbReference type="InterPro" id="IPR000983">
    <property type="entry name" value="Bac_GSPG_pilin"/>
</dbReference>
<gene>
    <name evidence="12" type="ORF">SAMN05216598_1979</name>
</gene>
<evidence type="ECO:0000259" key="11">
    <source>
        <dbReference type="Pfam" id="PF08334"/>
    </source>
</evidence>
<comment type="subcellular location">
    <subcellularLocation>
        <location evidence="1">Cell inner membrane</location>
        <topology evidence="1">Single-pass membrane protein</topology>
    </subcellularLocation>
</comment>
<evidence type="ECO:0000256" key="3">
    <source>
        <dbReference type="ARBA" id="ARBA00020042"/>
    </source>
</evidence>
<evidence type="ECO:0000256" key="10">
    <source>
        <dbReference type="SAM" id="Phobius"/>
    </source>
</evidence>
<keyword evidence="8 10" id="KW-1133">Transmembrane helix</keyword>
<keyword evidence="9 10" id="KW-0472">Membrane</keyword>
<dbReference type="InterPro" id="IPR013545">
    <property type="entry name" value="T2SS_protein-GspG_C"/>
</dbReference>
<evidence type="ECO:0000256" key="7">
    <source>
        <dbReference type="ARBA" id="ARBA00022692"/>
    </source>
</evidence>
<keyword evidence="4" id="KW-1003">Cell membrane</keyword>
<evidence type="ECO:0000313" key="12">
    <source>
        <dbReference type="EMBL" id="SDS56418.1"/>
    </source>
</evidence>
<dbReference type="InterPro" id="IPR045584">
    <property type="entry name" value="Pilin-like"/>
</dbReference>
<feature type="transmembrane region" description="Helical" evidence="10">
    <location>
        <begin position="21"/>
        <end position="39"/>
    </location>
</feature>
<keyword evidence="7 10" id="KW-0812">Transmembrane</keyword>
<name>A0A1H1T8C8_9PSED</name>
<dbReference type="Proteomes" id="UP000199524">
    <property type="component" value="Chromosome I"/>
</dbReference>
<dbReference type="GO" id="GO:0015628">
    <property type="term" value="P:protein secretion by the type II secretion system"/>
    <property type="evidence" value="ECO:0007669"/>
    <property type="project" value="InterPro"/>
</dbReference>
<dbReference type="InterPro" id="IPR012902">
    <property type="entry name" value="N_methyl_site"/>
</dbReference>
<evidence type="ECO:0000256" key="8">
    <source>
        <dbReference type="ARBA" id="ARBA00022989"/>
    </source>
</evidence>
<protein>
    <recommendedName>
        <fullName evidence="3">Type II secretion system core protein G</fullName>
    </recommendedName>
</protein>
<reference evidence="13" key="1">
    <citation type="submission" date="2016-10" db="EMBL/GenBank/DDBJ databases">
        <authorList>
            <person name="Varghese N."/>
            <person name="Submissions S."/>
        </authorList>
    </citation>
    <scope>NUCLEOTIDE SEQUENCE [LARGE SCALE GENOMIC DNA]</scope>
    <source>
        <strain evidence="13">ATCC 23835</strain>
    </source>
</reference>
<dbReference type="NCBIfam" id="TIGR02532">
    <property type="entry name" value="IV_pilin_GFxxxE"/>
    <property type="match status" value="1"/>
</dbReference>
<dbReference type="GO" id="GO:0015627">
    <property type="term" value="C:type II protein secretion system complex"/>
    <property type="evidence" value="ECO:0007669"/>
    <property type="project" value="InterPro"/>
</dbReference>
<dbReference type="InterPro" id="IPR010054">
    <property type="entry name" value="Type2_sec_GspG"/>
</dbReference>
<dbReference type="EMBL" id="LT629777">
    <property type="protein sequence ID" value="SDS56418.1"/>
    <property type="molecule type" value="Genomic_DNA"/>
</dbReference>
<dbReference type="PANTHER" id="PTHR30093">
    <property type="entry name" value="GENERAL SECRETION PATHWAY PROTEIN G"/>
    <property type="match status" value="1"/>
</dbReference>
<dbReference type="Pfam" id="PF08334">
    <property type="entry name" value="T2SSG"/>
    <property type="match status" value="1"/>
</dbReference>
<keyword evidence="13" id="KW-1185">Reference proteome</keyword>
<dbReference type="GO" id="GO:0005886">
    <property type="term" value="C:plasma membrane"/>
    <property type="evidence" value="ECO:0007669"/>
    <property type="project" value="UniProtKB-SubCell"/>
</dbReference>
<evidence type="ECO:0000256" key="2">
    <source>
        <dbReference type="ARBA" id="ARBA00009984"/>
    </source>
</evidence>
<evidence type="ECO:0000256" key="5">
    <source>
        <dbReference type="ARBA" id="ARBA00022481"/>
    </source>
</evidence>
<evidence type="ECO:0000256" key="9">
    <source>
        <dbReference type="ARBA" id="ARBA00023136"/>
    </source>
</evidence>
<evidence type="ECO:0000256" key="4">
    <source>
        <dbReference type="ARBA" id="ARBA00022475"/>
    </source>
</evidence>
<dbReference type="RefSeq" id="WP_090204424.1">
    <property type="nucleotide sequence ID" value="NZ_LT629777.1"/>
</dbReference>
<keyword evidence="6" id="KW-0997">Cell inner membrane</keyword>
<dbReference type="PANTHER" id="PTHR30093:SF44">
    <property type="entry name" value="TYPE II SECRETION SYSTEM CORE PROTEIN G"/>
    <property type="match status" value="1"/>
</dbReference>
<keyword evidence="5" id="KW-0488">Methylation</keyword>
<comment type="similarity">
    <text evidence="2">Belongs to the GSP G family.</text>
</comment>
<feature type="domain" description="Type II secretion system protein GspG C-terminal" evidence="11">
    <location>
        <begin position="42"/>
        <end position="145"/>
    </location>
</feature>
<dbReference type="NCBIfam" id="TIGR01710">
    <property type="entry name" value="typeII_sec_gspG"/>
    <property type="match status" value="1"/>
</dbReference>
<evidence type="ECO:0000256" key="6">
    <source>
        <dbReference type="ARBA" id="ARBA00022519"/>
    </source>
</evidence>
<dbReference type="AlphaFoldDB" id="A0A1H1T8C8"/>
<organism evidence="12 13">
    <name type="scientific">Pseudomonas asplenii</name>
    <dbReference type="NCBI Taxonomy" id="53407"/>
    <lineage>
        <taxon>Bacteria</taxon>
        <taxon>Pseudomonadati</taxon>
        <taxon>Pseudomonadota</taxon>
        <taxon>Gammaproteobacteria</taxon>
        <taxon>Pseudomonadales</taxon>
        <taxon>Pseudomonadaceae</taxon>
        <taxon>Pseudomonas</taxon>
    </lineage>
</organism>
<dbReference type="SUPFAM" id="SSF54523">
    <property type="entry name" value="Pili subunits"/>
    <property type="match status" value="1"/>
</dbReference>
<evidence type="ECO:0000256" key="1">
    <source>
        <dbReference type="ARBA" id="ARBA00004377"/>
    </source>
</evidence>
<sequence>MKAFSSRRHPHIRPCASGFTLLELLVVLLIIALLAGYVGPKMFDRLELAKVQTAKGQMKSLADALNQYRLDNGHYPSEAQGLNVLIERPASEPAWHGPYLSKGVPPDPWNNPYLFKNPGAGHEVEIISLGRDGKAAGDGTNADIVYGF</sequence>
<accession>A0A1H1T8C8</accession>
<dbReference type="Gene3D" id="3.30.700.10">
    <property type="entry name" value="Glycoprotein, Type 4 Pilin"/>
    <property type="match status" value="1"/>
</dbReference>
<dbReference type="GeneID" id="300206975"/>
<proteinExistence type="inferred from homology"/>
<dbReference type="Pfam" id="PF07963">
    <property type="entry name" value="N_methyl"/>
    <property type="match status" value="1"/>
</dbReference>
<dbReference type="PRINTS" id="PR00813">
    <property type="entry name" value="BCTERIALGSPG"/>
</dbReference>
<evidence type="ECO:0000313" key="13">
    <source>
        <dbReference type="Proteomes" id="UP000199524"/>
    </source>
</evidence>